<evidence type="ECO:0000313" key="17">
    <source>
        <dbReference type="Proteomes" id="UP001495147"/>
    </source>
</evidence>
<protein>
    <recommendedName>
        <fullName evidence="13">3-isopropylmalate dehydrogenase</fullName>
        <ecNumber evidence="13">1.1.1.85</ecNumber>
    </recommendedName>
    <alternativeName>
        <fullName evidence="13">3-IPM-DH</fullName>
    </alternativeName>
    <alternativeName>
        <fullName evidence="13">Beta-IPM dehydrogenase</fullName>
        <shortName evidence="13">IMDH</shortName>
    </alternativeName>
</protein>
<evidence type="ECO:0000313" key="16">
    <source>
        <dbReference type="EMBL" id="MEO3692979.1"/>
    </source>
</evidence>
<dbReference type="PANTHER" id="PTHR42979">
    <property type="entry name" value="3-ISOPROPYLMALATE DEHYDROGENASE"/>
    <property type="match status" value="1"/>
</dbReference>
<evidence type="ECO:0000256" key="12">
    <source>
        <dbReference type="ARBA" id="ARBA00023304"/>
    </source>
</evidence>
<dbReference type="RefSeq" id="WP_347705800.1">
    <property type="nucleotide sequence ID" value="NZ_JBDPZD010000005.1"/>
</dbReference>
<dbReference type="Pfam" id="PF00180">
    <property type="entry name" value="Iso_dh"/>
    <property type="match status" value="1"/>
</dbReference>
<dbReference type="PROSITE" id="PS00470">
    <property type="entry name" value="IDH_IMDH"/>
    <property type="match status" value="1"/>
</dbReference>
<keyword evidence="6 13" id="KW-0432">Leucine biosynthesis</keyword>
<feature type="binding site" evidence="13">
    <location>
        <position position="100"/>
    </location>
    <ligand>
        <name>substrate</name>
    </ligand>
</feature>
<dbReference type="EC" id="1.1.1.85" evidence="13"/>
<dbReference type="Gene3D" id="3.40.718.10">
    <property type="entry name" value="Isopropylmalate Dehydrogenase"/>
    <property type="match status" value="1"/>
</dbReference>
<dbReference type="InterPro" id="IPR024084">
    <property type="entry name" value="IsoPropMal-DH-like_dom"/>
</dbReference>
<feature type="binding site" evidence="13">
    <location>
        <position position="222"/>
    </location>
    <ligand>
        <name>Mg(2+)</name>
        <dbReference type="ChEBI" id="CHEBI:18420"/>
    </ligand>
</feature>
<comment type="subunit">
    <text evidence="5 13 14">Homodimer.</text>
</comment>
<dbReference type="SUPFAM" id="SSF53659">
    <property type="entry name" value="Isocitrate/Isopropylmalate dehydrogenase-like"/>
    <property type="match status" value="1"/>
</dbReference>
<sequence length="363" mass="39201">MKIAVLPGDGIGIEIITEAVKVLNVLDLPLELEWADVGGKAYDNHGHPLPEATLNLAKAADAVLFGAVGDWKYDKLERQFRPEQAILGLRKGLGLFANFRPALCYPELTHASSLKPELVAGLDILIIRELTGDIYFGQPRGRRTAVDGHFPGSEEAFDTMRYSRPEIERIAHVAFQAAMKRGKKLTSVDKANVLETSQLWKDVMTEIHAQYPEVALDHMYVDNAAMQLVKAPKKLDVVVTGNMFGDILSDEAAMLTGSIGMLPSASLDKNNKGLYEPSHGSAPDIAGKGIANPLATILSAAMMLKFSLQQPDAAARIEAAVQSVLAQGLRTADIWSEGTTKVSTREMGDAVATAITTIKTIKS</sequence>
<evidence type="ECO:0000256" key="10">
    <source>
        <dbReference type="ARBA" id="ARBA00023002"/>
    </source>
</evidence>
<evidence type="ECO:0000256" key="14">
    <source>
        <dbReference type="RuleBase" id="RU004445"/>
    </source>
</evidence>
<keyword evidence="11 13" id="KW-0520">NAD</keyword>
<proteinExistence type="inferred from homology"/>
<comment type="caution">
    <text evidence="13">Lacks conserved residue(s) required for the propagation of feature annotation.</text>
</comment>
<comment type="cofactor">
    <cofactor evidence="13 14">
        <name>Mg(2+)</name>
        <dbReference type="ChEBI" id="CHEBI:18420"/>
    </cofactor>
    <cofactor evidence="13 14">
        <name>Mn(2+)</name>
        <dbReference type="ChEBI" id="CHEBI:29035"/>
    </cofactor>
    <text evidence="13 14">Binds 1 Mg(2+) or Mn(2+) ion per subunit.</text>
</comment>
<keyword evidence="12 13" id="KW-0100">Branched-chain amino acid biosynthesis</keyword>
<accession>A0ABV0G5I5</accession>
<feature type="binding site" evidence="13">
    <location>
        <position position="90"/>
    </location>
    <ligand>
        <name>substrate</name>
    </ligand>
</feature>
<evidence type="ECO:0000256" key="1">
    <source>
        <dbReference type="ARBA" id="ARBA00000624"/>
    </source>
</evidence>
<dbReference type="InterPro" id="IPR019818">
    <property type="entry name" value="IsoCit/isopropylmalate_DH_CS"/>
</dbReference>
<evidence type="ECO:0000256" key="5">
    <source>
        <dbReference type="ARBA" id="ARBA00011738"/>
    </source>
</evidence>
<keyword evidence="8 13" id="KW-0479">Metal-binding</keyword>
<keyword evidence="9 13" id="KW-0460">Magnesium</keyword>
<comment type="caution">
    <text evidence="16">The sequence shown here is derived from an EMBL/GenBank/DDBJ whole genome shotgun (WGS) entry which is preliminary data.</text>
</comment>
<feature type="site" description="Important for catalysis" evidence="13">
    <location>
        <position position="135"/>
    </location>
</feature>
<comment type="cofactor">
    <cofactor evidence="2">
        <name>Mn(2+)</name>
        <dbReference type="ChEBI" id="CHEBI:29035"/>
    </cofactor>
</comment>
<dbReference type="NCBIfam" id="TIGR00169">
    <property type="entry name" value="leuB"/>
    <property type="match status" value="1"/>
</dbReference>
<dbReference type="Proteomes" id="UP001495147">
    <property type="component" value="Unassembled WGS sequence"/>
</dbReference>
<evidence type="ECO:0000256" key="3">
    <source>
        <dbReference type="ARBA" id="ARBA00004762"/>
    </source>
</evidence>
<dbReference type="HAMAP" id="MF_01033">
    <property type="entry name" value="LeuB_type1"/>
    <property type="match status" value="1"/>
</dbReference>
<evidence type="ECO:0000256" key="7">
    <source>
        <dbReference type="ARBA" id="ARBA00022605"/>
    </source>
</evidence>
<evidence type="ECO:0000256" key="8">
    <source>
        <dbReference type="ARBA" id="ARBA00022723"/>
    </source>
</evidence>
<evidence type="ECO:0000256" key="9">
    <source>
        <dbReference type="ARBA" id="ARBA00022842"/>
    </source>
</evidence>
<feature type="site" description="Important for catalysis" evidence="13">
    <location>
        <position position="190"/>
    </location>
</feature>
<evidence type="ECO:0000256" key="13">
    <source>
        <dbReference type="HAMAP-Rule" id="MF_01033"/>
    </source>
</evidence>
<dbReference type="PANTHER" id="PTHR42979:SF1">
    <property type="entry name" value="3-ISOPROPYLMALATE DEHYDROGENASE"/>
    <property type="match status" value="1"/>
</dbReference>
<evidence type="ECO:0000256" key="11">
    <source>
        <dbReference type="ARBA" id="ARBA00023027"/>
    </source>
</evidence>
<feature type="binding site" evidence="13">
    <location>
        <position position="222"/>
    </location>
    <ligand>
        <name>substrate</name>
    </ligand>
</feature>
<feature type="binding site" evidence="13">
    <location>
        <position position="250"/>
    </location>
    <ligand>
        <name>Mg(2+)</name>
        <dbReference type="ChEBI" id="CHEBI:18420"/>
    </ligand>
</feature>
<dbReference type="GO" id="GO:0003862">
    <property type="term" value="F:3-isopropylmalate dehydrogenase activity"/>
    <property type="evidence" value="ECO:0007669"/>
    <property type="project" value="UniProtKB-EC"/>
</dbReference>
<evidence type="ECO:0000259" key="15">
    <source>
        <dbReference type="SMART" id="SM01329"/>
    </source>
</evidence>
<feature type="domain" description="Isopropylmalate dehydrogenase-like" evidence="15">
    <location>
        <begin position="2"/>
        <end position="351"/>
    </location>
</feature>
<feature type="binding site" evidence="13">
    <location>
        <position position="128"/>
    </location>
    <ligand>
        <name>substrate</name>
    </ligand>
</feature>
<organism evidence="16 17">
    <name type="scientific">Roseateles paludis</name>
    <dbReference type="NCBI Taxonomy" id="3145238"/>
    <lineage>
        <taxon>Bacteria</taxon>
        <taxon>Pseudomonadati</taxon>
        <taxon>Pseudomonadota</taxon>
        <taxon>Betaproteobacteria</taxon>
        <taxon>Burkholderiales</taxon>
        <taxon>Sphaerotilaceae</taxon>
        <taxon>Roseateles</taxon>
    </lineage>
</organism>
<comment type="function">
    <text evidence="13 14">Catalyzes the oxidation of 3-carboxy-2-hydroxy-4-methylpentanoate (3-isopropylmalate) to 3-carboxy-4-methyl-2-oxopentanoate. The product decarboxylates to 4-methyl-2 oxopentanoate.</text>
</comment>
<feature type="binding site" evidence="13">
    <location>
        <begin position="280"/>
        <end position="292"/>
    </location>
    <ligand>
        <name>NAD(+)</name>
        <dbReference type="ChEBI" id="CHEBI:57540"/>
    </ligand>
</feature>
<feature type="binding site" evidence="13">
    <location>
        <position position="246"/>
    </location>
    <ligand>
        <name>Mg(2+)</name>
        <dbReference type="ChEBI" id="CHEBI:18420"/>
    </ligand>
</feature>
<dbReference type="InterPro" id="IPR004429">
    <property type="entry name" value="Isopropylmalate_DH"/>
</dbReference>
<reference evidence="16 17" key="1">
    <citation type="submission" date="2024-05" db="EMBL/GenBank/DDBJ databases">
        <title>Roseateles sp. DJS-2-20 16S ribosomal RNA gene Genome sequencing and assembly.</title>
        <authorList>
            <person name="Woo H."/>
        </authorList>
    </citation>
    <scope>NUCLEOTIDE SEQUENCE [LARGE SCALE GENOMIC DNA]</scope>
    <source>
        <strain evidence="16 17">DJS-2-20</strain>
    </source>
</reference>
<evidence type="ECO:0000256" key="4">
    <source>
        <dbReference type="ARBA" id="ARBA00008319"/>
    </source>
</evidence>
<keyword evidence="10 13" id="KW-0560">Oxidoreductase</keyword>
<keyword evidence="7 13" id="KW-0028">Amino-acid biosynthesis</keyword>
<dbReference type="EMBL" id="JBDPZD010000005">
    <property type="protein sequence ID" value="MEO3692979.1"/>
    <property type="molecule type" value="Genomic_DNA"/>
</dbReference>
<dbReference type="SMART" id="SM01329">
    <property type="entry name" value="Iso_dh"/>
    <property type="match status" value="1"/>
</dbReference>
<keyword evidence="17" id="KW-1185">Reference proteome</keyword>
<gene>
    <name evidence="13 16" type="primary">leuB</name>
    <name evidence="16" type="ORF">ABDJ85_16000</name>
</gene>
<keyword evidence="13" id="KW-0464">Manganese</keyword>
<comment type="pathway">
    <text evidence="3 13 14">Amino-acid biosynthesis; L-leucine biosynthesis; L-leucine from 3-methyl-2-oxobutanoate: step 3/4.</text>
</comment>
<comment type="subcellular location">
    <subcellularLocation>
        <location evidence="13">Cytoplasm</location>
    </subcellularLocation>
</comment>
<evidence type="ECO:0000256" key="2">
    <source>
        <dbReference type="ARBA" id="ARBA00001936"/>
    </source>
</evidence>
<keyword evidence="13" id="KW-0963">Cytoplasm</keyword>
<comment type="similarity">
    <text evidence="4 13">Belongs to the isocitrate and isopropylmalate dehydrogenases family. LeuB type 1 subfamily.</text>
</comment>
<name>A0ABV0G5I5_9BURK</name>
<evidence type="ECO:0000256" key="6">
    <source>
        <dbReference type="ARBA" id="ARBA00022430"/>
    </source>
</evidence>
<comment type="catalytic activity">
    <reaction evidence="1 13 14">
        <text>(2R,3S)-3-isopropylmalate + NAD(+) = 4-methyl-2-oxopentanoate + CO2 + NADH</text>
        <dbReference type="Rhea" id="RHEA:32271"/>
        <dbReference type="ChEBI" id="CHEBI:16526"/>
        <dbReference type="ChEBI" id="CHEBI:17865"/>
        <dbReference type="ChEBI" id="CHEBI:35121"/>
        <dbReference type="ChEBI" id="CHEBI:57540"/>
        <dbReference type="ChEBI" id="CHEBI:57945"/>
        <dbReference type="EC" id="1.1.1.85"/>
    </reaction>
</comment>